<feature type="chain" id="PRO_5027041807" evidence="2">
    <location>
        <begin position="23"/>
        <end position="943"/>
    </location>
</feature>
<dbReference type="Pfam" id="PF13976">
    <property type="entry name" value="gag_pre-integrs"/>
    <property type="match status" value="1"/>
</dbReference>
<proteinExistence type="predicted"/>
<dbReference type="PANTHER" id="PTHR11439:SF495">
    <property type="entry name" value="REVERSE TRANSCRIPTASE, RNA-DEPENDENT DNA POLYMERASE-RELATED"/>
    <property type="match status" value="1"/>
</dbReference>
<feature type="signal peptide" evidence="2">
    <location>
        <begin position="1"/>
        <end position="22"/>
    </location>
</feature>
<evidence type="ECO:0000259" key="3">
    <source>
        <dbReference type="Pfam" id="PF07727"/>
    </source>
</evidence>
<evidence type="ECO:0000259" key="4">
    <source>
        <dbReference type="Pfam" id="PF13976"/>
    </source>
</evidence>
<feature type="compositionally biased region" description="Basic residues" evidence="1">
    <location>
        <begin position="896"/>
        <end position="922"/>
    </location>
</feature>
<accession>A0A6L2K1N4</accession>
<name>A0A6L2K1N4_TANCI</name>
<feature type="domain" description="Reverse transcriptase Ty1/copia-type" evidence="3">
    <location>
        <begin position="547"/>
        <end position="673"/>
    </location>
</feature>
<comment type="caution">
    <text evidence="5">The sequence shown here is derived from an EMBL/GenBank/DDBJ whole genome shotgun (WGS) entry which is preliminary data.</text>
</comment>
<evidence type="ECO:0000256" key="2">
    <source>
        <dbReference type="SAM" id="SignalP"/>
    </source>
</evidence>
<feature type="domain" description="GAG-pre-integrase" evidence="4">
    <location>
        <begin position="274"/>
        <end position="330"/>
    </location>
</feature>
<gene>
    <name evidence="5" type="ORF">Tci_015259</name>
</gene>
<keyword evidence="2" id="KW-0732">Signal</keyword>
<dbReference type="AlphaFoldDB" id="A0A6L2K1N4"/>
<dbReference type="CDD" id="cd09272">
    <property type="entry name" value="RNase_HI_RT_Ty1"/>
    <property type="match status" value="1"/>
</dbReference>
<sequence length="943" mass="106482">MLGLKDFMMMLELLLLSYESDGDDNRANDGFKKGKGYHAVPPPYTGNYMPLRADLSFAGLDNFVFKSKVSETITSVPKIETNASKTSKDSLEKPKTVRNTTVENENKAEKPRKFNQSPRAAVLTKSRQVPINAAKQSSQRAATSVSTAKNVNTVVSRLNVNNALPTTYYYFKEHSPVRRPFNQKLAAKTYNFNEKFNTAKVNNITTVGPKAVASAAEGSRNNGNPQYALQDQGIFDSGCSRHMTRNKSYLIDYQAIDGGFVAFRGNAKEGGLTCLFEKFNLDESNLWHRRLGHINFKTINKLVKGNLVRGLPSKLLENDHTCVACKKGKQHKASCKTKNAEAVITACYVQNRVLVIKPHNKTHYEVLLGRKPALSFMRPFGCPVTYLNTLDHLGPKSSENEVADDAGKKSTEVLRNENGVQDQAKESDKHDQELNIVSLPVNAVSSFTTVDPGRERVQRNEFKSIFGQDKYVNDNMMFTSDSGIFSGAYDDEVKGAEADFNNLELTTVVSLIPTTRIHKDHTKEKIIRDPLLLHQTRRMTKTSQECTMMDVKSAFLYGTIEEEVYVCQPPGYEDLHFLNKVYKVEKALYGLHQAPRAWYKTLSTYLLENGFKRGIIDKTLFIKKDKGDIMLVHVYVDDIIFGSTKKSLCIEFEALMHKKFQMSSMGELTFFLGRFQVTPKLSHLHVVKRIFRYLKGQPKLGLWYPKDLPFDLEAFSNSDYARASLDRKSTTGGCQFLRKRLISWQCKKQKVVTKSSTDAEYVVVANCYGHVLWIQNQMLDYGSNFMNTKIYIDNESTIYIVKNPAYTYYCQLKVNAVMHKLTTAGDVYTSCIEQFWASAKVKNVNGEAHKKKKQRKEIEVPSPSSEIPTEEGVPTSSNDPLPSDAKTAQVKEIASLKKRVKKLEQKRKSRTLGLKRLRKVRTASRIESSPEASLGHQEDAITT</sequence>
<protein>
    <submittedName>
        <fullName evidence="5">Putative ribonuclease H-like domain-containing protein</fullName>
    </submittedName>
</protein>
<dbReference type="InterPro" id="IPR025724">
    <property type="entry name" value="GAG-pre-integrase_dom"/>
</dbReference>
<feature type="region of interest" description="Disordered" evidence="1">
    <location>
        <begin position="846"/>
        <end position="943"/>
    </location>
</feature>
<evidence type="ECO:0000256" key="1">
    <source>
        <dbReference type="SAM" id="MobiDB-lite"/>
    </source>
</evidence>
<organism evidence="5">
    <name type="scientific">Tanacetum cinerariifolium</name>
    <name type="common">Dalmatian daisy</name>
    <name type="synonym">Chrysanthemum cinerariifolium</name>
    <dbReference type="NCBI Taxonomy" id="118510"/>
    <lineage>
        <taxon>Eukaryota</taxon>
        <taxon>Viridiplantae</taxon>
        <taxon>Streptophyta</taxon>
        <taxon>Embryophyta</taxon>
        <taxon>Tracheophyta</taxon>
        <taxon>Spermatophyta</taxon>
        <taxon>Magnoliopsida</taxon>
        <taxon>eudicotyledons</taxon>
        <taxon>Gunneridae</taxon>
        <taxon>Pentapetalae</taxon>
        <taxon>asterids</taxon>
        <taxon>campanulids</taxon>
        <taxon>Asterales</taxon>
        <taxon>Asteraceae</taxon>
        <taxon>Asteroideae</taxon>
        <taxon>Anthemideae</taxon>
        <taxon>Anthemidinae</taxon>
        <taxon>Tanacetum</taxon>
    </lineage>
</organism>
<feature type="region of interest" description="Disordered" evidence="1">
    <location>
        <begin position="83"/>
        <end position="120"/>
    </location>
</feature>
<evidence type="ECO:0000313" key="5">
    <source>
        <dbReference type="EMBL" id="GEU43281.1"/>
    </source>
</evidence>
<dbReference type="SUPFAM" id="SSF56672">
    <property type="entry name" value="DNA/RNA polymerases"/>
    <property type="match status" value="1"/>
</dbReference>
<dbReference type="InterPro" id="IPR013103">
    <property type="entry name" value="RVT_2"/>
</dbReference>
<feature type="compositionally biased region" description="Basic and acidic residues" evidence="1">
    <location>
        <begin position="86"/>
        <end position="95"/>
    </location>
</feature>
<reference evidence="5" key="1">
    <citation type="journal article" date="2019" name="Sci. Rep.">
        <title>Draft genome of Tanacetum cinerariifolium, the natural source of mosquito coil.</title>
        <authorList>
            <person name="Yamashiro T."/>
            <person name="Shiraishi A."/>
            <person name="Satake H."/>
            <person name="Nakayama K."/>
        </authorList>
    </citation>
    <scope>NUCLEOTIDE SEQUENCE</scope>
</reference>
<dbReference type="Pfam" id="PF07727">
    <property type="entry name" value="RVT_2"/>
    <property type="match status" value="1"/>
</dbReference>
<dbReference type="EMBL" id="BKCJ010001687">
    <property type="protein sequence ID" value="GEU43281.1"/>
    <property type="molecule type" value="Genomic_DNA"/>
</dbReference>
<dbReference type="PANTHER" id="PTHR11439">
    <property type="entry name" value="GAG-POL-RELATED RETROTRANSPOSON"/>
    <property type="match status" value="1"/>
</dbReference>
<dbReference type="InterPro" id="IPR043502">
    <property type="entry name" value="DNA/RNA_pol_sf"/>
</dbReference>